<accession>A0AA38P798</accession>
<feature type="compositionally biased region" description="Low complexity" evidence="1">
    <location>
        <begin position="306"/>
        <end position="317"/>
    </location>
</feature>
<proteinExistence type="predicted"/>
<protein>
    <submittedName>
        <fullName evidence="2">Uncharacterized protein</fullName>
    </submittedName>
</protein>
<organism evidence="2 3">
    <name type="scientific">Lentinula raphanica</name>
    <dbReference type="NCBI Taxonomy" id="153919"/>
    <lineage>
        <taxon>Eukaryota</taxon>
        <taxon>Fungi</taxon>
        <taxon>Dikarya</taxon>
        <taxon>Basidiomycota</taxon>
        <taxon>Agaricomycotina</taxon>
        <taxon>Agaricomycetes</taxon>
        <taxon>Agaricomycetidae</taxon>
        <taxon>Agaricales</taxon>
        <taxon>Marasmiineae</taxon>
        <taxon>Omphalotaceae</taxon>
        <taxon>Lentinula</taxon>
    </lineage>
</organism>
<comment type="caution">
    <text evidence="2">The sequence shown here is derived from an EMBL/GenBank/DDBJ whole genome shotgun (WGS) entry which is preliminary data.</text>
</comment>
<dbReference type="Proteomes" id="UP001163846">
    <property type="component" value="Unassembled WGS sequence"/>
</dbReference>
<feature type="region of interest" description="Disordered" evidence="1">
    <location>
        <begin position="239"/>
        <end position="286"/>
    </location>
</feature>
<evidence type="ECO:0000313" key="2">
    <source>
        <dbReference type="EMBL" id="KAJ3837619.1"/>
    </source>
</evidence>
<reference evidence="2" key="1">
    <citation type="submission" date="2022-08" db="EMBL/GenBank/DDBJ databases">
        <authorList>
            <consortium name="DOE Joint Genome Institute"/>
            <person name="Min B."/>
            <person name="Riley R."/>
            <person name="Sierra-Patev S."/>
            <person name="Naranjo-Ortiz M."/>
            <person name="Looney B."/>
            <person name="Konkel Z."/>
            <person name="Slot J.C."/>
            <person name="Sakamoto Y."/>
            <person name="Steenwyk J.L."/>
            <person name="Rokas A."/>
            <person name="Carro J."/>
            <person name="Camarero S."/>
            <person name="Ferreira P."/>
            <person name="Molpeceres G."/>
            <person name="Ruiz-Duenas F.J."/>
            <person name="Serrano A."/>
            <person name="Henrissat B."/>
            <person name="Drula E."/>
            <person name="Hughes K.W."/>
            <person name="Mata J.L."/>
            <person name="Ishikawa N.K."/>
            <person name="Vargas-Isla R."/>
            <person name="Ushijima S."/>
            <person name="Smith C.A."/>
            <person name="Ahrendt S."/>
            <person name="Andreopoulos W."/>
            <person name="He G."/>
            <person name="Labutti K."/>
            <person name="Lipzen A."/>
            <person name="Ng V."/>
            <person name="Sandor L."/>
            <person name="Barry K."/>
            <person name="Martinez A.T."/>
            <person name="Xiao Y."/>
            <person name="Gibbons J.G."/>
            <person name="Terashima K."/>
            <person name="Hibbett D.S."/>
            <person name="Grigoriev I.V."/>
        </authorList>
    </citation>
    <scope>NUCLEOTIDE SEQUENCE</scope>
    <source>
        <strain evidence="2">TFB9207</strain>
    </source>
</reference>
<dbReference type="EMBL" id="MU806234">
    <property type="protein sequence ID" value="KAJ3837619.1"/>
    <property type="molecule type" value="Genomic_DNA"/>
</dbReference>
<sequence length="532" mass="59175">MRENMTFSSLDALDKPIGAFLTRLQNNGDKMNVVFSSQSRSSQALLELVSPPSFCATPRATQGQSMVTNLAHPALTTSLTSDGLDILLPLLSHPLAMNTFQYSSSANGSQQPHLSTSDETNVDLSVFEDWQRRFEIAGALDDFVQYIFSLPAEPSPEGWTWTDTMLGEHLDYILNGRMMEHANTTHSNTMLANSYSITQQAPSHSNAAGETVSLPYTTNVIPCLNHDHIAPFPEVFHDQSQHINPSNEPYNGSHVSTAADFTTDSEHTPSTTGIPSLTSRQYSSSNLPLYPQESMILPTSTTQPESLSTSLRSSSHSNCQDSTDGISITAPTKTTQAAARSKGVKAKSVRPEPYNRNEEVLPRKRPGEHEPDFMLVREPDRGDQCHWVVEVDQHQNPIHLCGEFFTSTEGAKDHLLSHRNVDYDQNDGVQFDATGARTIRCGWLGCDMTVQSKFFSRHVSSVHLGIKVLCLRCGDTLKRIDEEKRHRKVRCQKMIMRNQHVTPHALEEALSKYRVSLAPPQETLAPIFTQRD</sequence>
<gene>
    <name evidence="2" type="ORF">F5878DRAFT_725943</name>
</gene>
<dbReference type="AlphaFoldDB" id="A0AA38P798"/>
<evidence type="ECO:0000313" key="3">
    <source>
        <dbReference type="Proteomes" id="UP001163846"/>
    </source>
</evidence>
<evidence type="ECO:0000256" key="1">
    <source>
        <dbReference type="SAM" id="MobiDB-lite"/>
    </source>
</evidence>
<name>A0AA38P798_9AGAR</name>
<keyword evidence="3" id="KW-1185">Reference proteome</keyword>
<feature type="compositionally biased region" description="Polar residues" evidence="1">
    <location>
        <begin position="241"/>
        <end position="286"/>
    </location>
</feature>
<feature type="region of interest" description="Disordered" evidence="1">
    <location>
        <begin position="299"/>
        <end position="370"/>
    </location>
</feature>
<feature type="compositionally biased region" description="Basic and acidic residues" evidence="1">
    <location>
        <begin position="349"/>
        <end position="370"/>
    </location>
</feature>
<feature type="compositionally biased region" description="Polar residues" evidence="1">
    <location>
        <begin position="318"/>
        <end position="338"/>
    </location>
</feature>